<evidence type="ECO:0000313" key="3">
    <source>
        <dbReference type="Proteomes" id="UP000030652"/>
    </source>
</evidence>
<evidence type="ECO:0000313" key="2">
    <source>
        <dbReference type="EMBL" id="KHE91234.1"/>
    </source>
</evidence>
<dbReference type="EC" id="3.5.1.-" evidence="2"/>
<organism evidence="2 3">
    <name type="scientific">Candidatus Scalindua brodae</name>
    <dbReference type="NCBI Taxonomy" id="237368"/>
    <lineage>
        <taxon>Bacteria</taxon>
        <taxon>Pseudomonadati</taxon>
        <taxon>Planctomycetota</taxon>
        <taxon>Candidatus Brocadiia</taxon>
        <taxon>Candidatus Brocadiales</taxon>
        <taxon>Candidatus Scalinduaceae</taxon>
        <taxon>Candidatus Scalindua</taxon>
    </lineage>
</organism>
<reference evidence="2 3" key="1">
    <citation type="submission" date="2014-10" db="EMBL/GenBank/DDBJ databases">
        <title>Draft genome of anammox bacterium scalindua brodae, obtained using differential coverage binning of sequence data from two enrichment reactors.</title>
        <authorList>
            <person name="Speth D.R."/>
            <person name="Russ L."/>
            <person name="Kartal B."/>
            <person name="Op den Camp H.J."/>
            <person name="Dutilh B.E."/>
            <person name="Jetten M.S."/>
        </authorList>
    </citation>
    <scope>NUCLEOTIDE SEQUENCE [LARGE SCALE GENOMIC DNA]</scope>
    <source>
        <strain evidence="2">RU1</strain>
    </source>
</reference>
<dbReference type="AlphaFoldDB" id="A0A0B0EF68"/>
<protein>
    <submittedName>
        <fullName evidence="2">Putative 4-deoxy-4-formamido-L-arabinose-phosphoundecaprenol deformylase ArnD</fullName>
        <ecNumber evidence="2">3.5.1.-</ecNumber>
    </submittedName>
</protein>
<dbReference type="InterPro" id="IPR011330">
    <property type="entry name" value="Glyco_hydro/deAcase_b/a-brl"/>
</dbReference>
<proteinExistence type="predicted"/>
<sequence>MRLSSRVISLKIDVDTYQGMEKGVPVLLEILKKYGIKATFFLSFGQITPGRPYGIYSEGGVFFQRC</sequence>
<dbReference type="InterPro" id="IPR002509">
    <property type="entry name" value="NODB_dom"/>
</dbReference>
<dbReference type="GO" id="GO:0016810">
    <property type="term" value="F:hydrolase activity, acting on carbon-nitrogen (but not peptide) bonds"/>
    <property type="evidence" value="ECO:0007669"/>
    <property type="project" value="InterPro"/>
</dbReference>
<feature type="domain" description="NodB homology" evidence="1">
    <location>
        <begin position="6"/>
        <end position="66"/>
    </location>
</feature>
<dbReference type="EMBL" id="JRYO01000214">
    <property type="protein sequence ID" value="KHE91234.1"/>
    <property type="molecule type" value="Genomic_DNA"/>
</dbReference>
<dbReference type="Gene3D" id="3.20.20.370">
    <property type="entry name" value="Glycoside hydrolase/deacetylase"/>
    <property type="match status" value="1"/>
</dbReference>
<accession>A0A0B0EF68</accession>
<dbReference type="Proteomes" id="UP000030652">
    <property type="component" value="Unassembled WGS sequence"/>
</dbReference>
<keyword evidence="2" id="KW-0378">Hydrolase</keyword>
<name>A0A0B0EF68_9BACT</name>
<dbReference type="GO" id="GO:0005975">
    <property type="term" value="P:carbohydrate metabolic process"/>
    <property type="evidence" value="ECO:0007669"/>
    <property type="project" value="InterPro"/>
</dbReference>
<evidence type="ECO:0000259" key="1">
    <source>
        <dbReference type="PROSITE" id="PS51677"/>
    </source>
</evidence>
<dbReference type="PROSITE" id="PS51677">
    <property type="entry name" value="NODB"/>
    <property type="match status" value="1"/>
</dbReference>
<gene>
    <name evidence="2" type="primary">arnD_1</name>
    <name evidence="2" type="ORF">SCABRO_03085</name>
</gene>
<comment type="caution">
    <text evidence="2">The sequence shown here is derived from an EMBL/GenBank/DDBJ whole genome shotgun (WGS) entry which is preliminary data.</text>
</comment>
<dbReference type="SUPFAM" id="SSF88713">
    <property type="entry name" value="Glycoside hydrolase/deacetylase"/>
    <property type="match status" value="1"/>
</dbReference>